<feature type="domain" description="Co-chaperone DjlA N-terminal" evidence="1">
    <location>
        <begin position="13"/>
        <end position="55"/>
    </location>
</feature>
<dbReference type="Proteomes" id="UP000266183">
    <property type="component" value="Chromosome"/>
</dbReference>
<evidence type="ECO:0000259" key="1">
    <source>
        <dbReference type="Pfam" id="PF05099"/>
    </source>
</evidence>
<dbReference type="Pfam" id="PF05099">
    <property type="entry name" value="TerB"/>
    <property type="match status" value="1"/>
</dbReference>
<organism evidence="2 3">
    <name type="scientific">Chryseolinea soli</name>
    <dbReference type="NCBI Taxonomy" id="2321403"/>
    <lineage>
        <taxon>Bacteria</taxon>
        <taxon>Pseudomonadati</taxon>
        <taxon>Bacteroidota</taxon>
        <taxon>Cytophagia</taxon>
        <taxon>Cytophagales</taxon>
        <taxon>Fulvivirgaceae</taxon>
        <taxon>Chryseolinea</taxon>
    </lineage>
</organism>
<dbReference type="Gene3D" id="1.10.3680.10">
    <property type="entry name" value="TerB-like"/>
    <property type="match status" value="1"/>
</dbReference>
<dbReference type="KEGG" id="chk:D4L85_19285"/>
<gene>
    <name evidence="2" type="ORF">D4L85_19285</name>
</gene>
<name>A0A385SQR3_9BACT</name>
<dbReference type="InterPro" id="IPR007791">
    <property type="entry name" value="DjlA_N"/>
</dbReference>
<dbReference type="EMBL" id="CP032382">
    <property type="protein sequence ID" value="AYB32587.1"/>
    <property type="molecule type" value="Genomic_DNA"/>
</dbReference>
<evidence type="ECO:0000313" key="2">
    <source>
        <dbReference type="EMBL" id="AYB32587.1"/>
    </source>
</evidence>
<dbReference type="SUPFAM" id="SSF158682">
    <property type="entry name" value="TerB-like"/>
    <property type="match status" value="1"/>
</dbReference>
<evidence type="ECO:0000313" key="3">
    <source>
        <dbReference type="Proteomes" id="UP000266183"/>
    </source>
</evidence>
<accession>A0A385SQR3</accession>
<keyword evidence="3" id="KW-1185">Reference proteome</keyword>
<reference evidence="3" key="1">
    <citation type="submission" date="2018-09" db="EMBL/GenBank/DDBJ databases">
        <title>Chryseolinea sp. KIS68-18 isolated from soil.</title>
        <authorList>
            <person name="Weon H.-Y."/>
            <person name="Kwon S.-W."/>
            <person name="Lee S.A."/>
        </authorList>
    </citation>
    <scope>NUCLEOTIDE SEQUENCE [LARGE SCALE GENOMIC DNA]</scope>
    <source>
        <strain evidence="3">KIS68-18</strain>
    </source>
</reference>
<dbReference type="AlphaFoldDB" id="A0A385SQR3"/>
<proteinExistence type="predicted"/>
<protein>
    <recommendedName>
        <fullName evidence="1">Co-chaperone DjlA N-terminal domain-containing protein</fullName>
    </recommendedName>
</protein>
<dbReference type="InterPro" id="IPR029024">
    <property type="entry name" value="TerB-like"/>
</dbReference>
<sequence length="143" mass="16303">MTNQNRQSIVDNHQQKISHLKALYHLAAADGVLSKVEGIYIKNVAERLGVSPGELMNFDPKMEPTLELPDREYKIYALFHRLAIIIMIDDAIDEREKHYCFTLGIKMGLHPNAVGEIIDHVIARGSMNVTPSEVMNIFRKYLN</sequence>